<sequence>MFSYTSTYSEYLFILEQKEIQTNKVSKFLYNRK</sequence>
<accession>A0A0A9EQB0</accession>
<dbReference type="EMBL" id="GBRH01195604">
    <property type="protein sequence ID" value="JAE02292.1"/>
    <property type="molecule type" value="Transcribed_RNA"/>
</dbReference>
<proteinExistence type="predicted"/>
<name>A0A0A9EQB0_ARUDO</name>
<organism evidence="1">
    <name type="scientific">Arundo donax</name>
    <name type="common">Giant reed</name>
    <name type="synonym">Donax arundinaceus</name>
    <dbReference type="NCBI Taxonomy" id="35708"/>
    <lineage>
        <taxon>Eukaryota</taxon>
        <taxon>Viridiplantae</taxon>
        <taxon>Streptophyta</taxon>
        <taxon>Embryophyta</taxon>
        <taxon>Tracheophyta</taxon>
        <taxon>Spermatophyta</taxon>
        <taxon>Magnoliopsida</taxon>
        <taxon>Liliopsida</taxon>
        <taxon>Poales</taxon>
        <taxon>Poaceae</taxon>
        <taxon>PACMAD clade</taxon>
        <taxon>Arundinoideae</taxon>
        <taxon>Arundineae</taxon>
        <taxon>Arundo</taxon>
    </lineage>
</organism>
<reference evidence="1" key="1">
    <citation type="submission" date="2014-09" db="EMBL/GenBank/DDBJ databases">
        <authorList>
            <person name="Magalhaes I.L.F."/>
            <person name="Oliveira U."/>
            <person name="Santos F.R."/>
            <person name="Vidigal T.H.D.A."/>
            <person name="Brescovit A.D."/>
            <person name="Santos A.J."/>
        </authorList>
    </citation>
    <scope>NUCLEOTIDE SEQUENCE</scope>
    <source>
        <tissue evidence="1">Shoot tissue taken approximately 20 cm above the soil surface</tissue>
    </source>
</reference>
<protein>
    <submittedName>
        <fullName evidence="1">Uncharacterized protein</fullName>
    </submittedName>
</protein>
<dbReference type="AlphaFoldDB" id="A0A0A9EQB0"/>
<reference evidence="1" key="2">
    <citation type="journal article" date="2015" name="Data Brief">
        <title>Shoot transcriptome of the giant reed, Arundo donax.</title>
        <authorList>
            <person name="Barrero R.A."/>
            <person name="Guerrero F.D."/>
            <person name="Moolhuijzen P."/>
            <person name="Goolsby J.A."/>
            <person name="Tidwell J."/>
            <person name="Bellgard S.E."/>
            <person name="Bellgard M.I."/>
        </authorList>
    </citation>
    <scope>NUCLEOTIDE SEQUENCE</scope>
    <source>
        <tissue evidence="1">Shoot tissue taken approximately 20 cm above the soil surface</tissue>
    </source>
</reference>
<evidence type="ECO:0000313" key="1">
    <source>
        <dbReference type="EMBL" id="JAE02292.1"/>
    </source>
</evidence>